<dbReference type="InterPro" id="IPR038491">
    <property type="entry name" value="Velvet_dom_sf"/>
</dbReference>
<evidence type="ECO:0000256" key="2">
    <source>
        <dbReference type="ARBA" id="ARBA00023015"/>
    </source>
</evidence>
<feature type="domain" description="Velvet" evidence="5">
    <location>
        <begin position="10"/>
        <end position="182"/>
    </location>
</feature>
<dbReference type="AlphaFoldDB" id="A0A427YVX9"/>
<comment type="subcellular location">
    <subcellularLocation>
        <location evidence="1">Nucleus</location>
    </subcellularLocation>
</comment>
<evidence type="ECO:0000313" key="7">
    <source>
        <dbReference type="Proteomes" id="UP000279259"/>
    </source>
</evidence>
<dbReference type="InterPro" id="IPR037525">
    <property type="entry name" value="Velvet_dom"/>
</dbReference>
<keyword evidence="2" id="KW-0805">Transcription regulation</keyword>
<evidence type="ECO:0000313" key="6">
    <source>
        <dbReference type="EMBL" id="RSH95298.1"/>
    </source>
</evidence>
<keyword evidence="4" id="KW-0539">Nucleus</keyword>
<sequence length="188" mass="20771">MNLGGINFSELGRRYRITPIQQPERSAAFEGAYLSRLPLAPPLILQLDCWDSQADLTIPYDELPFLICHLTLQTPEGDDATMVLAPDGEVVSMLYGTLVAAPSEMLDRDGAQGIYFAFPDVSVRYVGRFRLRASLHRITGGPPLDTCVTEAFDIVTTAEYVAPPITDLTRHFDAQGVVRFGLPREAWA</sequence>
<dbReference type="InterPro" id="IPR021740">
    <property type="entry name" value="Velvet"/>
</dbReference>
<dbReference type="Proteomes" id="UP000279259">
    <property type="component" value="Unassembled WGS sequence"/>
</dbReference>
<reference evidence="6 7" key="1">
    <citation type="submission" date="2018-11" db="EMBL/GenBank/DDBJ databases">
        <title>Genome sequence of Saitozyma podzolica DSM 27192.</title>
        <authorList>
            <person name="Aliyu H."/>
            <person name="Gorte O."/>
            <person name="Ochsenreither K."/>
        </authorList>
    </citation>
    <scope>NUCLEOTIDE SEQUENCE [LARGE SCALE GENOMIC DNA]</scope>
    <source>
        <strain evidence="6 7">DSM 27192</strain>
    </source>
</reference>
<dbReference type="OrthoDB" id="3056235at2759"/>
<keyword evidence="7" id="KW-1185">Reference proteome</keyword>
<proteinExistence type="predicted"/>
<evidence type="ECO:0000256" key="3">
    <source>
        <dbReference type="ARBA" id="ARBA00023163"/>
    </source>
</evidence>
<dbReference type="Pfam" id="PF11754">
    <property type="entry name" value="Velvet"/>
    <property type="match status" value="1"/>
</dbReference>
<gene>
    <name evidence="6" type="ORF">EHS25_000385</name>
</gene>
<dbReference type="PROSITE" id="PS51821">
    <property type="entry name" value="VELVET"/>
    <property type="match status" value="1"/>
</dbReference>
<accession>A0A427YVX9</accession>
<dbReference type="PANTHER" id="PTHR33572:SF15">
    <property type="entry name" value="VELVET DOMAIN-CONTAINING PROTEIN"/>
    <property type="match status" value="1"/>
</dbReference>
<dbReference type="Gene3D" id="2.60.40.3960">
    <property type="entry name" value="Velvet domain"/>
    <property type="match status" value="1"/>
</dbReference>
<evidence type="ECO:0000256" key="4">
    <source>
        <dbReference type="ARBA" id="ARBA00023242"/>
    </source>
</evidence>
<name>A0A427YVX9_9TREE</name>
<dbReference type="PANTHER" id="PTHR33572">
    <property type="entry name" value="SPORE DEVELOPMENT REGULATOR VOSA"/>
    <property type="match status" value="1"/>
</dbReference>
<evidence type="ECO:0000256" key="1">
    <source>
        <dbReference type="ARBA" id="ARBA00004123"/>
    </source>
</evidence>
<keyword evidence="3" id="KW-0804">Transcription</keyword>
<protein>
    <recommendedName>
        <fullName evidence="5">Velvet domain-containing protein</fullName>
    </recommendedName>
</protein>
<evidence type="ECO:0000259" key="5">
    <source>
        <dbReference type="PROSITE" id="PS51821"/>
    </source>
</evidence>
<dbReference type="STRING" id="1890683.A0A427YVX9"/>
<dbReference type="GO" id="GO:0005634">
    <property type="term" value="C:nucleus"/>
    <property type="evidence" value="ECO:0007669"/>
    <property type="project" value="UniProtKB-SubCell"/>
</dbReference>
<dbReference type="EMBL" id="RSCD01000001">
    <property type="protein sequence ID" value="RSH95298.1"/>
    <property type="molecule type" value="Genomic_DNA"/>
</dbReference>
<comment type="caution">
    <text evidence="6">The sequence shown here is derived from an EMBL/GenBank/DDBJ whole genome shotgun (WGS) entry which is preliminary data.</text>
</comment>
<organism evidence="6 7">
    <name type="scientific">Saitozyma podzolica</name>
    <dbReference type="NCBI Taxonomy" id="1890683"/>
    <lineage>
        <taxon>Eukaryota</taxon>
        <taxon>Fungi</taxon>
        <taxon>Dikarya</taxon>
        <taxon>Basidiomycota</taxon>
        <taxon>Agaricomycotina</taxon>
        <taxon>Tremellomycetes</taxon>
        <taxon>Tremellales</taxon>
        <taxon>Trimorphomycetaceae</taxon>
        <taxon>Saitozyma</taxon>
    </lineage>
</organism>